<organism evidence="8 9">
    <name type="scientific">Pedobacter lusitanus</name>
    <dbReference type="NCBI Taxonomy" id="1503925"/>
    <lineage>
        <taxon>Bacteria</taxon>
        <taxon>Pseudomonadati</taxon>
        <taxon>Bacteroidota</taxon>
        <taxon>Sphingobacteriia</taxon>
        <taxon>Sphingobacteriales</taxon>
        <taxon>Sphingobacteriaceae</taxon>
        <taxon>Pedobacter</taxon>
    </lineage>
</organism>
<keyword evidence="5" id="KW-0998">Cell outer membrane</keyword>
<keyword evidence="4" id="KW-0472">Membrane</keyword>
<evidence type="ECO:0000313" key="9">
    <source>
        <dbReference type="Proteomes" id="UP000032049"/>
    </source>
</evidence>
<evidence type="ECO:0000256" key="3">
    <source>
        <dbReference type="ARBA" id="ARBA00022729"/>
    </source>
</evidence>
<dbReference type="InterPro" id="IPR011990">
    <property type="entry name" value="TPR-like_helical_dom_sf"/>
</dbReference>
<sequence length="462" mass="52185">MNINYIKQSASVILFVFIITLNYSCKKFLDAKPTSNISKISVSDLQGLLDDYDTMNTNYPCDGEISSDNYFLLDANFNTLSVPDEQNLYLWKTDAQRTAPGSVVGYWSNPYKIVYNANLILETLNTPEAGTLDQQTFNNLKGSALFYRAYVYFQLAQLYTKPYNANTAGQDLGIPIRITTAVEDKYDRGTVQKTYERIIADYQDAIALLPATSTIKTRPNRAAAYAGLARTYLAMEDYVNAGKMADECLKLYSTLMDYNSPAISKTSLTPFSRFNSEVIFQTLTISSGPLTPSRAKVNTDLYNSYSTQDLRKQVFFKTATGGFRFTGNYEPVTISTFFNGLATDEVYLIRAESYARAGNTTLAMADLNTLLRFRYASPYTNMTAINADDALTKILQERRKELLFRSIRWSDLRRLNKDTRFQTTLSRTNNGTTYVLPPNDLRYVLLIPQGVINTTGYPQNPR</sequence>
<dbReference type="STRING" id="1503925.TH53_04575"/>
<evidence type="ECO:0008006" key="10">
    <source>
        <dbReference type="Google" id="ProtNLM"/>
    </source>
</evidence>
<evidence type="ECO:0000256" key="2">
    <source>
        <dbReference type="ARBA" id="ARBA00006275"/>
    </source>
</evidence>
<dbReference type="RefSeq" id="WP_041878806.1">
    <property type="nucleotide sequence ID" value="NZ_CP157278.1"/>
</dbReference>
<dbReference type="GO" id="GO:0009279">
    <property type="term" value="C:cell outer membrane"/>
    <property type="evidence" value="ECO:0007669"/>
    <property type="project" value="UniProtKB-SubCell"/>
</dbReference>
<keyword evidence="9" id="KW-1185">Reference proteome</keyword>
<evidence type="ECO:0000256" key="1">
    <source>
        <dbReference type="ARBA" id="ARBA00004442"/>
    </source>
</evidence>
<protein>
    <recommendedName>
        <fullName evidence="10">SusD family protein</fullName>
    </recommendedName>
</protein>
<dbReference type="InterPro" id="IPR033985">
    <property type="entry name" value="SusD-like_N"/>
</dbReference>
<feature type="domain" description="SusD-like N-terminal" evidence="7">
    <location>
        <begin position="27"/>
        <end position="233"/>
    </location>
</feature>
<evidence type="ECO:0000256" key="4">
    <source>
        <dbReference type="ARBA" id="ARBA00023136"/>
    </source>
</evidence>
<evidence type="ECO:0000259" key="6">
    <source>
        <dbReference type="Pfam" id="PF07980"/>
    </source>
</evidence>
<comment type="similarity">
    <text evidence="2">Belongs to the SusD family.</text>
</comment>
<dbReference type="InterPro" id="IPR012944">
    <property type="entry name" value="SusD_RagB_dom"/>
</dbReference>
<dbReference type="Pfam" id="PF14322">
    <property type="entry name" value="SusD-like_3"/>
    <property type="match status" value="1"/>
</dbReference>
<keyword evidence="3" id="KW-0732">Signal</keyword>
<dbReference type="SUPFAM" id="SSF48452">
    <property type="entry name" value="TPR-like"/>
    <property type="match status" value="1"/>
</dbReference>
<proteinExistence type="inferred from homology"/>
<comment type="caution">
    <text evidence="8">The sequence shown here is derived from an EMBL/GenBank/DDBJ whole genome shotgun (WGS) entry which is preliminary data.</text>
</comment>
<name>A0A0D0GM38_9SPHI</name>
<gene>
    <name evidence="8" type="ORF">TH53_04575</name>
</gene>
<accession>A0A0D0GM38</accession>
<evidence type="ECO:0000256" key="5">
    <source>
        <dbReference type="ARBA" id="ARBA00023237"/>
    </source>
</evidence>
<evidence type="ECO:0000313" key="8">
    <source>
        <dbReference type="EMBL" id="KIO78292.1"/>
    </source>
</evidence>
<evidence type="ECO:0000259" key="7">
    <source>
        <dbReference type="Pfam" id="PF14322"/>
    </source>
</evidence>
<reference evidence="8 9" key="1">
    <citation type="submission" date="2015-01" db="EMBL/GenBank/DDBJ databases">
        <title>Draft genome sequence of Pedobacter sp. NL19 isolated from sludge of an effluent treatment pond in an abandoned uranium mine.</title>
        <authorList>
            <person name="Santos T."/>
            <person name="Caetano T."/>
            <person name="Covas C."/>
            <person name="Cruz A."/>
            <person name="Mendo S."/>
        </authorList>
    </citation>
    <scope>NUCLEOTIDE SEQUENCE [LARGE SCALE GENOMIC DNA]</scope>
    <source>
        <strain evidence="8 9">NL19</strain>
    </source>
</reference>
<dbReference type="EMBL" id="JXRA01000017">
    <property type="protein sequence ID" value="KIO78292.1"/>
    <property type="molecule type" value="Genomic_DNA"/>
</dbReference>
<dbReference type="AlphaFoldDB" id="A0A0D0GM38"/>
<comment type="subcellular location">
    <subcellularLocation>
        <location evidence="1">Cell outer membrane</location>
    </subcellularLocation>
</comment>
<dbReference type="Pfam" id="PF07980">
    <property type="entry name" value="SusD_RagB"/>
    <property type="match status" value="1"/>
</dbReference>
<dbReference type="Gene3D" id="1.25.40.390">
    <property type="match status" value="1"/>
</dbReference>
<dbReference type="Proteomes" id="UP000032049">
    <property type="component" value="Unassembled WGS sequence"/>
</dbReference>
<feature type="domain" description="RagB/SusD" evidence="6">
    <location>
        <begin position="345"/>
        <end position="422"/>
    </location>
</feature>
<dbReference type="OrthoDB" id="653598at2"/>